<keyword evidence="2" id="KW-1185">Reference proteome</keyword>
<reference evidence="3" key="2">
    <citation type="submission" date="2025-08" db="UniProtKB">
        <authorList>
            <consortium name="RefSeq"/>
        </authorList>
    </citation>
    <scope>IDENTIFICATION</scope>
    <source>
        <tissue evidence="3">Whole plant</tissue>
    </source>
</reference>
<dbReference type="KEGG" id="adu:107487022"/>
<reference evidence="2" key="1">
    <citation type="journal article" date="2016" name="Nat. Genet.">
        <title>The genome sequences of Arachis duranensis and Arachis ipaensis, the diploid ancestors of cultivated peanut.</title>
        <authorList>
            <person name="Bertioli D.J."/>
            <person name="Cannon S.B."/>
            <person name="Froenicke L."/>
            <person name="Huang G."/>
            <person name="Farmer A.D."/>
            <person name="Cannon E.K."/>
            <person name="Liu X."/>
            <person name="Gao D."/>
            <person name="Clevenger J."/>
            <person name="Dash S."/>
            <person name="Ren L."/>
            <person name="Moretzsohn M.C."/>
            <person name="Shirasawa K."/>
            <person name="Huang W."/>
            <person name="Vidigal B."/>
            <person name="Abernathy B."/>
            <person name="Chu Y."/>
            <person name="Niederhuth C.E."/>
            <person name="Umale P."/>
            <person name="Araujo A.C."/>
            <person name="Kozik A."/>
            <person name="Kim K.D."/>
            <person name="Burow M.D."/>
            <person name="Varshney R.K."/>
            <person name="Wang X."/>
            <person name="Zhang X."/>
            <person name="Barkley N."/>
            <person name="Guimaraes P.M."/>
            <person name="Isobe S."/>
            <person name="Guo B."/>
            <person name="Liao B."/>
            <person name="Stalker H.T."/>
            <person name="Schmitz R.J."/>
            <person name="Scheffler B.E."/>
            <person name="Leal-Bertioli S.C."/>
            <person name="Xun X."/>
            <person name="Jackson S.A."/>
            <person name="Michelmore R."/>
            <person name="Ozias-Akins P."/>
        </authorList>
    </citation>
    <scope>NUCLEOTIDE SEQUENCE [LARGE SCALE GENOMIC DNA]</scope>
    <source>
        <strain evidence="2">cv. V14167</strain>
    </source>
</reference>
<accession>A0A9C6WWB3</accession>
<evidence type="ECO:0000313" key="3">
    <source>
        <dbReference type="RefSeq" id="XP_052118413.1"/>
    </source>
</evidence>
<evidence type="ECO:0000313" key="2">
    <source>
        <dbReference type="Proteomes" id="UP000515211"/>
    </source>
</evidence>
<proteinExistence type="predicted"/>
<feature type="signal peptide" evidence="1">
    <location>
        <begin position="1"/>
        <end position="24"/>
    </location>
</feature>
<name>A0A9C6WWB3_ARADU</name>
<protein>
    <submittedName>
        <fullName evidence="3">Glycine-rich protein DOT1</fullName>
    </submittedName>
</protein>
<organism evidence="2 3">
    <name type="scientific">Arachis duranensis</name>
    <name type="common">Wild peanut</name>
    <dbReference type="NCBI Taxonomy" id="130453"/>
    <lineage>
        <taxon>Eukaryota</taxon>
        <taxon>Viridiplantae</taxon>
        <taxon>Streptophyta</taxon>
        <taxon>Embryophyta</taxon>
        <taxon>Tracheophyta</taxon>
        <taxon>Spermatophyta</taxon>
        <taxon>Magnoliopsida</taxon>
        <taxon>eudicotyledons</taxon>
        <taxon>Gunneridae</taxon>
        <taxon>Pentapetalae</taxon>
        <taxon>rosids</taxon>
        <taxon>fabids</taxon>
        <taxon>Fabales</taxon>
        <taxon>Fabaceae</taxon>
        <taxon>Papilionoideae</taxon>
        <taxon>50 kb inversion clade</taxon>
        <taxon>dalbergioids sensu lato</taxon>
        <taxon>Dalbergieae</taxon>
        <taxon>Pterocarpus clade</taxon>
        <taxon>Arachis</taxon>
    </lineage>
</organism>
<evidence type="ECO:0000256" key="1">
    <source>
        <dbReference type="SAM" id="SignalP"/>
    </source>
</evidence>
<feature type="chain" id="PRO_5039720812" evidence="1">
    <location>
        <begin position="25"/>
        <end position="138"/>
    </location>
</feature>
<keyword evidence="1" id="KW-0732">Signal</keyword>
<dbReference type="Proteomes" id="UP000515211">
    <property type="component" value="Chromosome 5"/>
</dbReference>
<dbReference type="GeneID" id="107487022"/>
<dbReference type="AlphaFoldDB" id="A0A9C6WWB3"/>
<gene>
    <name evidence="3" type="primary">LOC107487022</name>
</gene>
<sequence length="138" mass="12523">MKTTSSKVLNTVFLVLVGLGVCCAARTLLTLDADVSIGGVIHAGGGGGGVADGGYGGGAGKGGGEGGVDGGGYAGGGGGGSGGGGGGGAGGAAGVAVVVAVLEVLTGVDMEAVVAAAKVVDMVDTTPKKDEIHVPCNP</sequence>
<dbReference type="RefSeq" id="XP_052118413.1">
    <property type="nucleotide sequence ID" value="XM_052262453.1"/>
</dbReference>